<evidence type="ECO:0000259" key="4">
    <source>
        <dbReference type="Pfam" id="PF10187"/>
    </source>
</evidence>
<dbReference type="PANTHER" id="PTHR13495:SF0">
    <property type="entry name" value="PSME3-INTERACTING PROTEIN"/>
    <property type="match status" value="1"/>
</dbReference>
<dbReference type="InterPro" id="IPR019331">
    <property type="entry name" value="FAM192A/Fyv6_N"/>
</dbReference>
<feature type="compositionally biased region" description="Low complexity" evidence="3">
    <location>
        <begin position="124"/>
        <end position="133"/>
    </location>
</feature>
<name>A0A0C2X8L2_AMAMK</name>
<feature type="region of interest" description="Disordered" evidence="3">
    <location>
        <begin position="124"/>
        <end position="208"/>
    </location>
</feature>
<evidence type="ECO:0000256" key="2">
    <source>
        <dbReference type="ARBA" id="ARBA00023242"/>
    </source>
</evidence>
<proteinExistence type="predicted"/>
<dbReference type="Proteomes" id="UP000054549">
    <property type="component" value="Unassembled WGS sequence"/>
</dbReference>
<accession>A0A0C2X8L2</accession>
<gene>
    <name evidence="5" type="ORF">M378DRAFT_189335</name>
</gene>
<protein>
    <recommendedName>
        <fullName evidence="4">FAM192A/Fyv6 N-terminal domain-containing protein</fullName>
    </recommendedName>
</protein>
<evidence type="ECO:0000313" key="5">
    <source>
        <dbReference type="EMBL" id="KIL70717.1"/>
    </source>
</evidence>
<dbReference type="PANTHER" id="PTHR13495">
    <property type="entry name" value="NEFA-INTERACTING NUCLEAR PROTEIN NIP30"/>
    <property type="match status" value="1"/>
</dbReference>
<dbReference type="InParanoid" id="A0A0C2X8L2"/>
<dbReference type="InterPro" id="IPR039845">
    <property type="entry name" value="FAM192A"/>
</dbReference>
<evidence type="ECO:0000256" key="3">
    <source>
        <dbReference type="SAM" id="MobiDB-lite"/>
    </source>
</evidence>
<dbReference type="EMBL" id="KN818223">
    <property type="protein sequence ID" value="KIL70717.1"/>
    <property type="molecule type" value="Genomic_DNA"/>
</dbReference>
<sequence>MDQQPIPSLSAGVVGSRFITQDEIDAARQRREDQWKAAYARLGQEPPPQQQDDHYDGRSLAEKLAANRIAKQEEWEEKNRLANQFRALEEDEIMFLDSVRERQAEEEKQRKLRDGEELKSFREAVAARNSAANNPPPPVINKPVVIAPPKPPATVKKDVKRPLKGVVVKKKAKSASSNPTGTSTTEPSQAAKKASEDEAEPSPKRRKV</sequence>
<dbReference type="Pfam" id="PF10187">
    <property type="entry name" value="FAM192A_Fyv6_N"/>
    <property type="match status" value="1"/>
</dbReference>
<dbReference type="OrthoDB" id="75720at2759"/>
<comment type="subcellular location">
    <subcellularLocation>
        <location evidence="1">Nucleus</location>
    </subcellularLocation>
</comment>
<dbReference type="STRING" id="946122.A0A0C2X8L2"/>
<dbReference type="GO" id="GO:0005634">
    <property type="term" value="C:nucleus"/>
    <property type="evidence" value="ECO:0007669"/>
    <property type="project" value="UniProtKB-SubCell"/>
</dbReference>
<dbReference type="HOGENOM" id="CLU_067596_2_0_1"/>
<feature type="compositionally biased region" description="Polar residues" evidence="3">
    <location>
        <begin position="178"/>
        <end position="188"/>
    </location>
</feature>
<evidence type="ECO:0000313" key="6">
    <source>
        <dbReference type="Proteomes" id="UP000054549"/>
    </source>
</evidence>
<keyword evidence="6" id="KW-1185">Reference proteome</keyword>
<evidence type="ECO:0000256" key="1">
    <source>
        <dbReference type="ARBA" id="ARBA00004123"/>
    </source>
</evidence>
<feature type="compositionally biased region" description="Pro residues" evidence="3">
    <location>
        <begin position="134"/>
        <end position="152"/>
    </location>
</feature>
<reference evidence="5 6" key="1">
    <citation type="submission" date="2014-04" db="EMBL/GenBank/DDBJ databases">
        <title>Evolutionary Origins and Diversification of the Mycorrhizal Mutualists.</title>
        <authorList>
            <consortium name="DOE Joint Genome Institute"/>
            <consortium name="Mycorrhizal Genomics Consortium"/>
            <person name="Kohler A."/>
            <person name="Kuo A."/>
            <person name="Nagy L.G."/>
            <person name="Floudas D."/>
            <person name="Copeland A."/>
            <person name="Barry K.W."/>
            <person name="Cichocki N."/>
            <person name="Veneault-Fourrey C."/>
            <person name="LaButti K."/>
            <person name="Lindquist E.A."/>
            <person name="Lipzen A."/>
            <person name="Lundell T."/>
            <person name="Morin E."/>
            <person name="Murat C."/>
            <person name="Riley R."/>
            <person name="Ohm R."/>
            <person name="Sun H."/>
            <person name="Tunlid A."/>
            <person name="Henrissat B."/>
            <person name="Grigoriev I.V."/>
            <person name="Hibbett D.S."/>
            <person name="Martin F."/>
        </authorList>
    </citation>
    <scope>NUCLEOTIDE SEQUENCE [LARGE SCALE GENOMIC DNA]</scope>
    <source>
        <strain evidence="5 6">Koide BX008</strain>
    </source>
</reference>
<dbReference type="AlphaFoldDB" id="A0A0C2X8L2"/>
<feature type="domain" description="FAM192A/Fyv6 N-terminal" evidence="4">
    <location>
        <begin position="18"/>
        <end position="122"/>
    </location>
</feature>
<organism evidence="5 6">
    <name type="scientific">Amanita muscaria (strain Koide BX008)</name>
    <dbReference type="NCBI Taxonomy" id="946122"/>
    <lineage>
        <taxon>Eukaryota</taxon>
        <taxon>Fungi</taxon>
        <taxon>Dikarya</taxon>
        <taxon>Basidiomycota</taxon>
        <taxon>Agaricomycotina</taxon>
        <taxon>Agaricomycetes</taxon>
        <taxon>Agaricomycetidae</taxon>
        <taxon>Agaricales</taxon>
        <taxon>Pluteineae</taxon>
        <taxon>Amanitaceae</taxon>
        <taxon>Amanita</taxon>
    </lineage>
</organism>
<feature type="compositionally biased region" description="Basic residues" evidence="3">
    <location>
        <begin position="162"/>
        <end position="173"/>
    </location>
</feature>
<keyword evidence="2" id="KW-0539">Nucleus</keyword>